<evidence type="ECO:0000313" key="3">
    <source>
        <dbReference type="Proteomes" id="UP000297703"/>
    </source>
</evidence>
<dbReference type="Proteomes" id="UP000297703">
    <property type="component" value="Unassembled WGS sequence"/>
</dbReference>
<dbReference type="SMART" id="SM00186">
    <property type="entry name" value="FBG"/>
    <property type="match status" value="1"/>
</dbReference>
<dbReference type="InterPro" id="IPR050373">
    <property type="entry name" value="Fibrinogen_C-term_domain"/>
</dbReference>
<dbReference type="STRING" id="55544.A0A4D9EBQ5"/>
<dbReference type="AlphaFoldDB" id="A0A4D9EBQ5"/>
<dbReference type="PANTHER" id="PTHR19143">
    <property type="entry name" value="FIBRINOGEN/TENASCIN/ANGIOPOEITIN"/>
    <property type="match status" value="1"/>
</dbReference>
<organism evidence="2 3">
    <name type="scientific">Platysternon megacephalum</name>
    <name type="common">big-headed turtle</name>
    <dbReference type="NCBI Taxonomy" id="55544"/>
    <lineage>
        <taxon>Eukaryota</taxon>
        <taxon>Metazoa</taxon>
        <taxon>Chordata</taxon>
        <taxon>Craniata</taxon>
        <taxon>Vertebrata</taxon>
        <taxon>Euteleostomi</taxon>
        <taxon>Archelosauria</taxon>
        <taxon>Testudinata</taxon>
        <taxon>Testudines</taxon>
        <taxon>Cryptodira</taxon>
        <taxon>Durocryptodira</taxon>
        <taxon>Testudinoidea</taxon>
        <taxon>Platysternidae</taxon>
        <taxon>Platysternon</taxon>
    </lineage>
</organism>
<dbReference type="Pfam" id="PF00147">
    <property type="entry name" value="Fibrinogen_C"/>
    <property type="match status" value="1"/>
</dbReference>
<dbReference type="PANTHER" id="PTHR19143:SF457">
    <property type="entry name" value="FIBRINOGEN C-TERMINAL DOMAIN-CONTAINING PROTEIN"/>
    <property type="match status" value="1"/>
</dbReference>
<feature type="domain" description="Fibrinogen C-terminal" evidence="1">
    <location>
        <begin position="1"/>
        <end position="109"/>
    </location>
</feature>
<dbReference type="InterPro" id="IPR014716">
    <property type="entry name" value="Fibrinogen_a/b/g_C_1"/>
</dbReference>
<reference evidence="2 3" key="1">
    <citation type="submission" date="2019-04" db="EMBL/GenBank/DDBJ databases">
        <title>Draft genome of the big-headed turtle Platysternon megacephalum.</title>
        <authorList>
            <person name="Gong S."/>
        </authorList>
    </citation>
    <scope>NUCLEOTIDE SEQUENCE [LARGE SCALE GENOMIC DNA]</scope>
    <source>
        <strain evidence="2">DO16091913</strain>
        <tissue evidence="2">Muscle</tissue>
    </source>
</reference>
<reference evidence="2 3" key="2">
    <citation type="submission" date="2019-04" db="EMBL/GenBank/DDBJ databases">
        <title>The genome sequence of big-headed turtle.</title>
        <authorList>
            <person name="Gong S."/>
        </authorList>
    </citation>
    <scope>NUCLEOTIDE SEQUENCE [LARGE SCALE GENOMIC DNA]</scope>
    <source>
        <strain evidence="2">DO16091913</strain>
        <tissue evidence="2">Muscle</tissue>
    </source>
</reference>
<gene>
    <name evidence="2" type="ORF">DR999_PMT09475</name>
</gene>
<sequence length="109" mass="12698">MLVVQCYMDGCTGWTVIQRNSHNTELTWSEAWTTYKYGFGDLEGDHCLGNKFINLITKQKCYKVRVNVVDAQGRDKHAEYNSFVMRDEEDFYQLKFGTYEGSKMAAPKF</sequence>
<name>A0A4D9EBQ5_9SAUR</name>
<dbReference type="SUPFAM" id="SSF56496">
    <property type="entry name" value="Fibrinogen C-terminal domain-like"/>
    <property type="match status" value="1"/>
</dbReference>
<keyword evidence="3" id="KW-1185">Reference proteome</keyword>
<dbReference type="InterPro" id="IPR036056">
    <property type="entry name" value="Fibrinogen-like_C"/>
</dbReference>
<evidence type="ECO:0000259" key="1">
    <source>
        <dbReference type="PROSITE" id="PS51406"/>
    </source>
</evidence>
<dbReference type="Gene3D" id="3.90.215.10">
    <property type="entry name" value="Gamma Fibrinogen, chain A, domain 1"/>
    <property type="match status" value="1"/>
</dbReference>
<comment type="caution">
    <text evidence="2">The sequence shown here is derived from an EMBL/GenBank/DDBJ whole genome shotgun (WGS) entry which is preliminary data.</text>
</comment>
<dbReference type="OrthoDB" id="7735550at2759"/>
<dbReference type="PROSITE" id="PS51406">
    <property type="entry name" value="FIBRINOGEN_C_2"/>
    <property type="match status" value="1"/>
</dbReference>
<dbReference type="InterPro" id="IPR002181">
    <property type="entry name" value="Fibrinogen_a/b/g_C_dom"/>
</dbReference>
<protein>
    <submittedName>
        <fullName evidence="2">Fibrinogen-like protein 1-like protein</fullName>
    </submittedName>
</protein>
<evidence type="ECO:0000313" key="2">
    <source>
        <dbReference type="EMBL" id="TFK07677.1"/>
    </source>
</evidence>
<dbReference type="GO" id="GO:0005615">
    <property type="term" value="C:extracellular space"/>
    <property type="evidence" value="ECO:0007669"/>
    <property type="project" value="TreeGrafter"/>
</dbReference>
<proteinExistence type="predicted"/>
<accession>A0A4D9EBQ5</accession>
<dbReference type="EMBL" id="QXTE01000080">
    <property type="protein sequence ID" value="TFK07677.1"/>
    <property type="molecule type" value="Genomic_DNA"/>
</dbReference>